<keyword evidence="4" id="KW-0812">Transmembrane</keyword>
<keyword evidence="6" id="KW-1185">Reference proteome</keyword>
<dbReference type="RefSeq" id="WP_096779923.1">
    <property type="nucleotide sequence ID" value="NZ_CP012621.1"/>
</dbReference>
<dbReference type="Pfam" id="PF00114">
    <property type="entry name" value="Pilin"/>
    <property type="match status" value="1"/>
</dbReference>
<dbReference type="SUPFAM" id="SSF54523">
    <property type="entry name" value="Pili subunits"/>
    <property type="match status" value="1"/>
</dbReference>
<dbReference type="KEGG" id="zdf:AN401_15955"/>
<keyword evidence="3" id="KW-0281">Fimbrium</keyword>
<feature type="transmembrane region" description="Helical" evidence="4">
    <location>
        <begin position="12"/>
        <end position="35"/>
    </location>
</feature>
<evidence type="ECO:0000313" key="5">
    <source>
        <dbReference type="EMBL" id="ATG75173.1"/>
    </source>
</evidence>
<dbReference type="GO" id="GO:0007155">
    <property type="term" value="P:cell adhesion"/>
    <property type="evidence" value="ECO:0007669"/>
    <property type="project" value="InterPro"/>
</dbReference>
<dbReference type="Proteomes" id="UP000217763">
    <property type="component" value="Chromosome"/>
</dbReference>
<keyword evidence="2" id="KW-0488">Methylation</keyword>
<dbReference type="Gene3D" id="3.30.700.10">
    <property type="entry name" value="Glycoprotein, Type 4 Pilin"/>
    <property type="match status" value="1"/>
</dbReference>
<proteinExistence type="inferred from homology"/>
<accession>A0A291HSM7</accession>
<dbReference type="NCBIfam" id="TIGR02532">
    <property type="entry name" value="IV_pilin_GFxxxE"/>
    <property type="match status" value="1"/>
</dbReference>
<dbReference type="GO" id="GO:0009289">
    <property type="term" value="C:pilus"/>
    <property type="evidence" value="ECO:0007669"/>
    <property type="project" value="InterPro"/>
</dbReference>
<reference evidence="6" key="1">
    <citation type="submission" date="2015-09" db="EMBL/GenBank/DDBJ databases">
        <authorList>
            <person name="Shao Z."/>
            <person name="Wang L."/>
        </authorList>
    </citation>
    <scope>NUCLEOTIDE SEQUENCE [LARGE SCALE GENOMIC DNA]</scope>
    <source>
        <strain evidence="6">F13-1</strain>
    </source>
</reference>
<keyword evidence="4" id="KW-0472">Membrane</keyword>
<name>A0A291HSM7_9GAMM</name>
<dbReference type="InterPro" id="IPR001082">
    <property type="entry name" value="Pilin"/>
</dbReference>
<dbReference type="PANTHER" id="PTHR30093:SF34">
    <property type="entry name" value="PREPILIN PEPTIDASE-DEPENDENT PROTEIN D"/>
    <property type="match status" value="1"/>
</dbReference>
<dbReference type="AlphaFoldDB" id="A0A291HSM7"/>
<dbReference type="EMBL" id="CP012621">
    <property type="protein sequence ID" value="ATG75173.1"/>
    <property type="molecule type" value="Genomic_DNA"/>
</dbReference>
<gene>
    <name evidence="5" type="ORF">AN401_15955</name>
</gene>
<sequence length="147" mass="14863">MKIQTSTRQGGFTLIELMIVVAIVAILAAVALPAYQTYTKRAKFSEVIAATGPAKTAVEVCVQGAINLSTANCATAGTNAVSGSYNTAVVKDVIATSGTGSITVTATGQSSVFGSESTYVIFANSISAAGQQVVWQISGSCVTDGLC</sequence>
<evidence type="ECO:0000313" key="6">
    <source>
        <dbReference type="Proteomes" id="UP000217763"/>
    </source>
</evidence>
<protein>
    <recommendedName>
        <fullName evidence="7">Pilus assembly protein TapA</fullName>
    </recommendedName>
</protein>
<evidence type="ECO:0000256" key="3">
    <source>
        <dbReference type="RuleBase" id="RU000389"/>
    </source>
</evidence>
<evidence type="ECO:0000256" key="2">
    <source>
        <dbReference type="ARBA" id="ARBA00022481"/>
    </source>
</evidence>
<evidence type="ECO:0008006" key="7">
    <source>
        <dbReference type="Google" id="ProtNLM"/>
    </source>
</evidence>
<keyword evidence="4" id="KW-1133">Transmembrane helix</keyword>
<dbReference type="PANTHER" id="PTHR30093">
    <property type="entry name" value="GENERAL SECRETION PATHWAY PROTEIN G"/>
    <property type="match status" value="1"/>
</dbReference>
<dbReference type="InterPro" id="IPR045584">
    <property type="entry name" value="Pilin-like"/>
</dbReference>
<dbReference type="PROSITE" id="PS00409">
    <property type="entry name" value="PROKAR_NTER_METHYL"/>
    <property type="match status" value="1"/>
</dbReference>
<evidence type="ECO:0000256" key="1">
    <source>
        <dbReference type="ARBA" id="ARBA00005233"/>
    </source>
</evidence>
<organism evidence="5 6">
    <name type="scientific">Zobellella denitrificans</name>
    <dbReference type="NCBI Taxonomy" id="347534"/>
    <lineage>
        <taxon>Bacteria</taxon>
        <taxon>Pseudomonadati</taxon>
        <taxon>Pseudomonadota</taxon>
        <taxon>Gammaproteobacteria</taxon>
        <taxon>Aeromonadales</taxon>
        <taxon>Aeromonadaceae</taxon>
        <taxon>Zobellella</taxon>
    </lineage>
</organism>
<comment type="similarity">
    <text evidence="1 3">Belongs to the N-Me-Phe pilin family.</text>
</comment>
<dbReference type="InterPro" id="IPR012902">
    <property type="entry name" value="N_methyl_site"/>
</dbReference>
<dbReference type="Pfam" id="PF07963">
    <property type="entry name" value="N_methyl"/>
    <property type="match status" value="1"/>
</dbReference>
<evidence type="ECO:0000256" key="4">
    <source>
        <dbReference type="SAM" id="Phobius"/>
    </source>
</evidence>